<dbReference type="KEGG" id="mcos:GM418_27655"/>
<feature type="transmembrane region" description="Helical" evidence="1">
    <location>
        <begin position="260"/>
        <end position="278"/>
    </location>
</feature>
<gene>
    <name evidence="2" type="ORF">GM418_27655</name>
</gene>
<evidence type="ECO:0000313" key="3">
    <source>
        <dbReference type="Proteomes" id="UP000428260"/>
    </source>
</evidence>
<feature type="transmembrane region" description="Helical" evidence="1">
    <location>
        <begin position="395"/>
        <end position="416"/>
    </location>
</feature>
<evidence type="ECO:0000313" key="2">
    <source>
        <dbReference type="EMBL" id="QGY47305.1"/>
    </source>
</evidence>
<feature type="transmembrane region" description="Helical" evidence="1">
    <location>
        <begin position="224"/>
        <end position="248"/>
    </location>
</feature>
<feature type="transmembrane region" description="Helical" evidence="1">
    <location>
        <begin position="131"/>
        <end position="152"/>
    </location>
</feature>
<feature type="transmembrane region" description="Helical" evidence="1">
    <location>
        <begin position="164"/>
        <end position="180"/>
    </location>
</feature>
<keyword evidence="1" id="KW-0472">Membrane</keyword>
<evidence type="ECO:0000256" key="1">
    <source>
        <dbReference type="SAM" id="Phobius"/>
    </source>
</evidence>
<reference evidence="2 3" key="1">
    <citation type="submission" date="2019-11" db="EMBL/GenBank/DDBJ databases">
        <authorList>
            <person name="Zheng R.K."/>
            <person name="Sun C.M."/>
        </authorList>
    </citation>
    <scope>NUCLEOTIDE SEQUENCE [LARGE SCALE GENOMIC DNA]</scope>
    <source>
        <strain evidence="2 3">WC007</strain>
    </source>
</reference>
<dbReference type="EMBL" id="CP046401">
    <property type="protein sequence ID" value="QGY47305.1"/>
    <property type="molecule type" value="Genomic_DNA"/>
</dbReference>
<keyword evidence="1" id="KW-0812">Transmembrane</keyword>
<feature type="transmembrane region" description="Helical" evidence="1">
    <location>
        <begin position="358"/>
        <end position="375"/>
    </location>
</feature>
<feature type="transmembrane region" description="Helical" evidence="1">
    <location>
        <begin position="331"/>
        <end position="352"/>
    </location>
</feature>
<dbReference type="RefSeq" id="WP_158871045.1">
    <property type="nucleotide sequence ID" value="NZ_CP046401.1"/>
</dbReference>
<feature type="transmembrane region" description="Helical" evidence="1">
    <location>
        <begin position="192"/>
        <end position="212"/>
    </location>
</feature>
<keyword evidence="1" id="KW-1133">Transmembrane helix</keyword>
<accession>A0A6I6JVW6</accession>
<feature type="transmembrane region" description="Helical" evidence="1">
    <location>
        <begin position="95"/>
        <end position="119"/>
    </location>
</feature>
<feature type="transmembrane region" description="Helical" evidence="1">
    <location>
        <begin position="36"/>
        <end position="52"/>
    </location>
</feature>
<keyword evidence="3" id="KW-1185">Reference proteome</keyword>
<proteinExistence type="predicted"/>
<organism evidence="2 3">
    <name type="scientific">Maribellus comscasis</name>
    <dbReference type="NCBI Taxonomy" id="2681766"/>
    <lineage>
        <taxon>Bacteria</taxon>
        <taxon>Pseudomonadati</taxon>
        <taxon>Bacteroidota</taxon>
        <taxon>Bacteroidia</taxon>
        <taxon>Marinilabiliales</taxon>
        <taxon>Prolixibacteraceae</taxon>
        <taxon>Maribellus</taxon>
    </lineage>
</organism>
<sequence length="428" mass="47550">MSKRGNHIDKWLGILTIAMALGTSWAIRGQFGHEQGAAWAGGIGTLVLVLVSQREDWYSKVLPVILSSAFGWGLTGMISYGRVVGYGRSDDLVNVFYGLSMLFVIGGLFGLIGGGFTALSLESTKNKKVNWPSLIVEMTAGALVVYGLLVMQLEVLMTPPRSEAWALSLGAGLAMVWYMLRNGFLNSFRVAFYTALGAGFGFAFGNFLQTVGTVLELPFNMWNVMEYCIGFFGGGSMAYAIFASEWPISEKEPQKWENSIAFLAVFVCIPVIIFRESLQMKNFLSRFHDFDKSGDISLISTILSALFIVLAVLFIWLLLRRVNFKVKRQEILWVTTIYFGLYIILSFLVTGIVSGRVMLNHILYVANLAVILKLIKKSSVEFFAAMPNEKKNKYYLRYLVLLLFVVSILSLISVGIHGEMAGAHNRFG</sequence>
<name>A0A6I6JVW6_9BACT</name>
<feature type="transmembrane region" description="Helical" evidence="1">
    <location>
        <begin position="298"/>
        <end position="319"/>
    </location>
</feature>
<feature type="transmembrane region" description="Helical" evidence="1">
    <location>
        <begin position="64"/>
        <end position="83"/>
    </location>
</feature>
<dbReference type="AlphaFoldDB" id="A0A6I6JVW6"/>
<dbReference type="Proteomes" id="UP000428260">
    <property type="component" value="Chromosome"/>
</dbReference>
<protein>
    <submittedName>
        <fullName evidence="2">Uncharacterized protein</fullName>
    </submittedName>
</protein>